<gene>
    <name evidence="5" type="ORF">AWB69_00989</name>
</gene>
<dbReference type="PROSITE" id="PS50932">
    <property type="entry name" value="HTH_LACI_2"/>
    <property type="match status" value="1"/>
</dbReference>
<dbReference type="CDD" id="cd01392">
    <property type="entry name" value="HTH_LacI"/>
    <property type="match status" value="1"/>
</dbReference>
<evidence type="ECO:0000313" key="5">
    <source>
        <dbReference type="EMBL" id="SAL17743.1"/>
    </source>
</evidence>
<feature type="domain" description="HTH lacI-type" evidence="4">
    <location>
        <begin position="14"/>
        <end position="64"/>
    </location>
</feature>
<dbReference type="EMBL" id="FCOK02000004">
    <property type="protein sequence ID" value="SAL17743.1"/>
    <property type="molecule type" value="Genomic_DNA"/>
</dbReference>
<protein>
    <submittedName>
        <fullName evidence="5">LacI family transcription regulator</fullName>
    </submittedName>
</protein>
<dbReference type="InterPro" id="IPR000843">
    <property type="entry name" value="HTH_LacI"/>
</dbReference>
<dbReference type="CDD" id="cd06273">
    <property type="entry name" value="PBP1_LacI-like"/>
    <property type="match status" value="1"/>
</dbReference>
<keyword evidence="1" id="KW-0805">Transcription regulation</keyword>
<dbReference type="PANTHER" id="PTHR30146:SF138">
    <property type="entry name" value="TRANSCRIPTIONAL REGULATORY PROTEIN"/>
    <property type="match status" value="1"/>
</dbReference>
<dbReference type="GO" id="GO:0003700">
    <property type="term" value="F:DNA-binding transcription factor activity"/>
    <property type="evidence" value="ECO:0007669"/>
    <property type="project" value="TreeGrafter"/>
</dbReference>
<name>A0A158FDQ5_9BURK</name>
<dbReference type="InterPro" id="IPR046335">
    <property type="entry name" value="LacI/GalR-like_sensor"/>
</dbReference>
<dbReference type="RefSeq" id="WP_062082738.1">
    <property type="nucleotide sequence ID" value="NZ_FCOK02000004.1"/>
</dbReference>
<dbReference type="GO" id="GO:0000976">
    <property type="term" value="F:transcription cis-regulatory region binding"/>
    <property type="evidence" value="ECO:0007669"/>
    <property type="project" value="TreeGrafter"/>
</dbReference>
<proteinExistence type="predicted"/>
<dbReference type="SUPFAM" id="SSF53822">
    <property type="entry name" value="Periplasmic binding protein-like I"/>
    <property type="match status" value="1"/>
</dbReference>
<dbReference type="Gene3D" id="3.40.50.2300">
    <property type="match status" value="2"/>
</dbReference>
<dbReference type="InterPro" id="IPR010982">
    <property type="entry name" value="Lambda_DNA-bd_dom_sf"/>
</dbReference>
<dbReference type="OrthoDB" id="8770688at2"/>
<reference evidence="5 6" key="1">
    <citation type="submission" date="2016-01" db="EMBL/GenBank/DDBJ databases">
        <authorList>
            <person name="Oliw E.H."/>
        </authorList>
    </citation>
    <scope>NUCLEOTIDE SEQUENCE [LARGE SCALE GENOMIC DNA]</scope>
    <source>
        <strain evidence="5">LMG 27134</strain>
    </source>
</reference>
<organism evidence="5 6">
    <name type="scientific">Caballeronia udeis</name>
    <dbReference type="NCBI Taxonomy" id="1232866"/>
    <lineage>
        <taxon>Bacteria</taxon>
        <taxon>Pseudomonadati</taxon>
        <taxon>Pseudomonadota</taxon>
        <taxon>Betaproteobacteria</taxon>
        <taxon>Burkholderiales</taxon>
        <taxon>Burkholderiaceae</taxon>
        <taxon>Caballeronia</taxon>
    </lineage>
</organism>
<dbReference type="SUPFAM" id="SSF47413">
    <property type="entry name" value="lambda repressor-like DNA-binding domains"/>
    <property type="match status" value="1"/>
</dbReference>
<dbReference type="SMART" id="SM00354">
    <property type="entry name" value="HTH_LACI"/>
    <property type="match status" value="1"/>
</dbReference>
<dbReference type="Gene3D" id="1.10.260.40">
    <property type="entry name" value="lambda repressor-like DNA-binding domains"/>
    <property type="match status" value="1"/>
</dbReference>
<evidence type="ECO:0000256" key="1">
    <source>
        <dbReference type="ARBA" id="ARBA00023015"/>
    </source>
</evidence>
<evidence type="ECO:0000256" key="2">
    <source>
        <dbReference type="ARBA" id="ARBA00023125"/>
    </source>
</evidence>
<dbReference type="AlphaFoldDB" id="A0A158FDQ5"/>
<dbReference type="PANTHER" id="PTHR30146">
    <property type="entry name" value="LACI-RELATED TRANSCRIPTIONAL REPRESSOR"/>
    <property type="match status" value="1"/>
</dbReference>
<dbReference type="Pfam" id="PF13377">
    <property type="entry name" value="Peripla_BP_3"/>
    <property type="match status" value="1"/>
</dbReference>
<evidence type="ECO:0000259" key="4">
    <source>
        <dbReference type="PROSITE" id="PS50932"/>
    </source>
</evidence>
<evidence type="ECO:0000313" key="6">
    <source>
        <dbReference type="Proteomes" id="UP000054683"/>
    </source>
</evidence>
<dbReference type="Pfam" id="PF00356">
    <property type="entry name" value="LacI"/>
    <property type="match status" value="1"/>
</dbReference>
<evidence type="ECO:0000256" key="3">
    <source>
        <dbReference type="ARBA" id="ARBA00023163"/>
    </source>
</evidence>
<keyword evidence="3" id="KW-0804">Transcription</keyword>
<accession>A0A158FDQ5</accession>
<sequence length="354" mass="38297">MNRQKAKPNINVFDVAKAAGVSVATVSRAFNIPNRVSAVSREKVLAVAKELGYSPDPAAKALRLRKSFIIGAVIPSLDYSMFARLTHAFEEQLTLAGYSVFVVTNGFDNRNMLDAVKRIVERGAEALLLVGKMVDPKLQSYLADKQIPCVTTYSYNDDDLVPSIGFDNFAATRQAVEFLIRLGHREMAMIAGPLQGNDRQQARLSGFEKTMQAQGLGDKAHVIEKSYGSATHQGADAMRQIHHEFPDVTAVVCNADVFALSAIAECRRLGLRVPEDMSVVGFDDDDYTTIFSPALTTIAVPAAEMGRLAARSLIGALTHGGKVTPARLDTQLIVRESTSVPRIACTSTTPKAVA</sequence>
<dbReference type="InterPro" id="IPR028082">
    <property type="entry name" value="Peripla_BP_I"/>
</dbReference>
<keyword evidence="2" id="KW-0238">DNA-binding</keyword>
<dbReference type="Proteomes" id="UP000054683">
    <property type="component" value="Unassembled WGS sequence"/>
</dbReference>